<keyword evidence="1" id="KW-0067">ATP-binding</keyword>
<dbReference type="GO" id="GO:0004386">
    <property type="term" value="F:helicase activity"/>
    <property type="evidence" value="ECO:0007669"/>
    <property type="project" value="UniProtKB-KW"/>
</dbReference>
<sequence length="31" mass="3523">MKFIPHEYQKYAIDRVVADPALGLFLEMGLG</sequence>
<evidence type="ECO:0000313" key="1">
    <source>
        <dbReference type="EMBL" id="MDB7935527.1"/>
    </source>
</evidence>
<keyword evidence="1" id="KW-0378">Hydrolase</keyword>
<keyword evidence="1" id="KW-0547">Nucleotide-binding</keyword>
<keyword evidence="1" id="KW-0347">Helicase</keyword>
<proteinExistence type="predicted"/>
<reference evidence="1" key="1">
    <citation type="submission" date="2023-01" db="EMBL/GenBank/DDBJ databases">
        <title>Human gut microbiome strain richness.</title>
        <authorList>
            <person name="Chen-Liaw A."/>
        </authorList>
    </citation>
    <scope>NUCLEOTIDE SEQUENCE</scope>
    <source>
        <strain evidence="1">1001287st1_F4_1001285I_161205</strain>
    </source>
</reference>
<dbReference type="GeneID" id="68929652"/>
<dbReference type="EMBL" id="JAQLWV010000046">
    <property type="protein sequence ID" value="MDB7935527.1"/>
    <property type="molecule type" value="Genomic_DNA"/>
</dbReference>
<organism evidence="1 2">
    <name type="scientific">Flavonifractor plautii</name>
    <name type="common">Fusobacterium plautii</name>
    <dbReference type="NCBI Taxonomy" id="292800"/>
    <lineage>
        <taxon>Bacteria</taxon>
        <taxon>Bacillati</taxon>
        <taxon>Bacillota</taxon>
        <taxon>Clostridia</taxon>
        <taxon>Eubacteriales</taxon>
        <taxon>Oscillospiraceae</taxon>
        <taxon>Flavonifractor</taxon>
    </lineage>
</organism>
<gene>
    <name evidence="1" type="ORF">PNE06_20795</name>
</gene>
<evidence type="ECO:0000313" key="2">
    <source>
        <dbReference type="Proteomes" id="UP001211173"/>
    </source>
</evidence>
<dbReference type="Proteomes" id="UP001211173">
    <property type="component" value="Unassembled WGS sequence"/>
</dbReference>
<accession>A0AAW6CKH0</accession>
<name>A0AAW6CKH0_FLAPL</name>
<dbReference type="RefSeq" id="WP_009257394.1">
    <property type="nucleotide sequence ID" value="NZ_BAABXT010000001.1"/>
</dbReference>
<comment type="caution">
    <text evidence="1">The sequence shown here is derived from an EMBL/GenBank/DDBJ whole genome shotgun (WGS) entry which is preliminary data.</text>
</comment>
<protein>
    <submittedName>
        <fullName evidence="1">Helicase</fullName>
    </submittedName>
</protein>
<dbReference type="AlphaFoldDB" id="A0AAW6CKH0"/>